<organism evidence="2 3">
    <name type="scientific">Byssochlamys spectabilis</name>
    <name type="common">Paecilomyces variotii</name>
    <dbReference type="NCBI Taxonomy" id="264951"/>
    <lineage>
        <taxon>Eukaryota</taxon>
        <taxon>Fungi</taxon>
        <taxon>Dikarya</taxon>
        <taxon>Ascomycota</taxon>
        <taxon>Pezizomycotina</taxon>
        <taxon>Eurotiomycetes</taxon>
        <taxon>Eurotiomycetidae</taxon>
        <taxon>Eurotiales</taxon>
        <taxon>Thermoascaceae</taxon>
        <taxon>Paecilomyces</taxon>
    </lineage>
</organism>
<reference evidence="2 3" key="1">
    <citation type="journal article" date="2018" name="Front. Microbiol.">
        <title>Genomic and genetic insights into a cosmopolitan fungus, Paecilomyces variotii (Eurotiales).</title>
        <authorList>
            <person name="Urquhart A.S."/>
            <person name="Mondo S.J."/>
            <person name="Makela M.R."/>
            <person name="Hane J.K."/>
            <person name="Wiebenga A."/>
            <person name="He G."/>
            <person name="Mihaltcheva S."/>
            <person name="Pangilinan J."/>
            <person name="Lipzen A."/>
            <person name="Barry K."/>
            <person name="de Vries R.P."/>
            <person name="Grigoriev I.V."/>
            <person name="Idnurm A."/>
        </authorList>
    </citation>
    <scope>NUCLEOTIDE SEQUENCE [LARGE SCALE GENOMIC DNA]</scope>
    <source>
        <strain evidence="2 3">CBS 101075</strain>
    </source>
</reference>
<proteinExistence type="predicted"/>
<evidence type="ECO:0000313" key="2">
    <source>
        <dbReference type="EMBL" id="RWQ96411.1"/>
    </source>
</evidence>
<dbReference type="OrthoDB" id="3928002at2759"/>
<keyword evidence="3" id="KW-1185">Reference proteome</keyword>
<dbReference type="Proteomes" id="UP000283841">
    <property type="component" value="Unassembled WGS sequence"/>
</dbReference>
<feature type="chain" id="PRO_5019284488" evidence="1">
    <location>
        <begin position="18"/>
        <end position="206"/>
    </location>
</feature>
<name>A0A443HXE6_BYSSP</name>
<evidence type="ECO:0000256" key="1">
    <source>
        <dbReference type="SAM" id="SignalP"/>
    </source>
</evidence>
<dbReference type="GeneID" id="39595804"/>
<comment type="caution">
    <text evidence="2">The sequence shown here is derived from an EMBL/GenBank/DDBJ whole genome shotgun (WGS) entry which is preliminary data.</text>
</comment>
<dbReference type="PANTHER" id="PTHR38049:SF2">
    <property type="entry name" value="RICIN B LECTIN DOMAIN-CONTAINING PROTEIN"/>
    <property type="match status" value="1"/>
</dbReference>
<dbReference type="AlphaFoldDB" id="A0A443HXE6"/>
<dbReference type="VEuPathDB" id="FungiDB:C8Q69DRAFT_244365"/>
<protein>
    <submittedName>
        <fullName evidence="2">Uncharacterized protein</fullName>
    </submittedName>
</protein>
<dbReference type="EMBL" id="RCNU01000004">
    <property type="protein sequence ID" value="RWQ96411.1"/>
    <property type="molecule type" value="Genomic_DNA"/>
</dbReference>
<keyword evidence="1" id="KW-0732">Signal</keyword>
<dbReference type="PANTHER" id="PTHR38049">
    <property type="entry name" value="RICIN B LECTIN DOMAIN-CONTAINING PROTEIN"/>
    <property type="match status" value="1"/>
</dbReference>
<evidence type="ECO:0000313" key="3">
    <source>
        <dbReference type="Proteomes" id="UP000283841"/>
    </source>
</evidence>
<accession>A0A443HXE6</accession>
<gene>
    <name evidence="2" type="ORF">C8Q69DRAFT_244365</name>
</gene>
<feature type="signal peptide" evidence="1">
    <location>
        <begin position="1"/>
        <end position="17"/>
    </location>
</feature>
<sequence length="206" mass="22948">MVLGIVMMTAMIPTIVGLNEATNGARDHEDKRRGNARKQRCHLQVTCAVNAGPQELRQQVHNAMVYLGTDGKMYITKKPSADMTPFNGGFYTHPAFPPDNTAGFVTVSGETPPTLRWVFLDAETHAMRYGSRQDSEGHICGPFDWTDDEARVTLEGWEGWLAVQLPEDQHESGIWRLYFDRDDNGAELPAGSRGLEITVKRVQAES</sequence>
<dbReference type="RefSeq" id="XP_028486056.1">
    <property type="nucleotide sequence ID" value="XM_028626527.1"/>
</dbReference>